<dbReference type="Proteomes" id="UP000231569">
    <property type="component" value="Unassembled WGS sequence"/>
</dbReference>
<organism evidence="2 3">
    <name type="scientific">Candidatus Roizmanbacteria bacterium CG10_big_fil_rev_8_21_14_0_10_45_7</name>
    <dbReference type="NCBI Taxonomy" id="1974854"/>
    <lineage>
        <taxon>Bacteria</taxon>
        <taxon>Candidatus Roizmaniibacteriota</taxon>
    </lineage>
</organism>
<keyword evidence="1" id="KW-1133">Transmembrane helix</keyword>
<reference evidence="3" key="1">
    <citation type="submission" date="2017-09" db="EMBL/GenBank/DDBJ databases">
        <title>Depth-based differentiation of microbial function through sediment-hosted aquifers and enrichment of novel symbionts in the deep terrestrial subsurface.</title>
        <authorList>
            <person name="Probst A.J."/>
            <person name="Ladd B."/>
            <person name="Jarett J.K."/>
            <person name="Geller-Mcgrath D.E."/>
            <person name="Sieber C.M.K."/>
            <person name="Emerson J.B."/>
            <person name="Anantharaman K."/>
            <person name="Thomas B.C."/>
            <person name="Malmstrom R."/>
            <person name="Stieglmeier M."/>
            <person name="Klingl A."/>
            <person name="Woyke T."/>
            <person name="Ryan C.M."/>
            <person name="Banfield J.F."/>
        </authorList>
    </citation>
    <scope>NUCLEOTIDE SEQUENCE [LARGE SCALE GENOMIC DNA]</scope>
</reference>
<gene>
    <name evidence="2" type="ORF">COU89_01100</name>
</gene>
<evidence type="ECO:0000256" key="1">
    <source>
        <dbReference type="SAM" id="Phobius"/>
    </source>
</evidence>
<feature type="transmembrane region" description="Helical" evidence="1">
    <location>
        <begin position="20"/>
        <end position="42"/>
    </location>
</feature>
<evidence type="ECO:0000313" key="2">
    <source>
        <dbReference type="EMBL" id="PJE63827.1"/>
    </source>
</evidence>
<comment type="caution">
    <text evidence="2">The sequence shown here is derived from an EMBL/GenBank/DDBJ whole genome shotgun (WGS) entry which is preliminary data.</text>
</comment>
<protein>
    <submittedName>
        <fullName evidence="2">Uncharacterized protein</fullName>
    </submittedName>
</protein>
<keyword evidence="1" id="KW-0472">Membrane</keyword>
<accession>A0A2M8KV66</accession>
<dbReference type="EMBL" id="PFEE01000025">
    <property type="protein sequence ID" value="PJE63827.1"/>
    <property type="molecule type" value="Genomic_DNA"/>
</dbReference>
<name>A0A2M8KV66_9BACT</name>
<keyword evidence="1" id="KW-0812">Transmembrane</keyword>
<proteinExistence type="predicted"/>
<dbReference type="AlphaFoldDB" id="A0A2M8KV66"/>
<sequence length="231" mass="26227">MKSNLDYKSIKRIVIRLRYYLMFMGVFLLSSGLIGFQLYGAYAKTSQDIALKQTQLNDIKRKSQMVNQNTITTVANSSREINAFMPSELDLYSTLIFVDNIAKKANLRVGTIVLEKKPGSKGTIEKKDVNLLGDISFEEFLTFLEKYKYITGRLLVVKNVNITTLRNDTISVGAEIYSYEPVVNLDNLAINELTEKERAMLNKILDVNKNPISSAEGKVNDVYESKDNPFR</sequence>
<evidence type="ECO:0000313" key="3">
    <source>
        <dbReference type="Proteomes" id="UP000231569"/>
    </source>
</evidence>